<protein>
    <submittedName>
        <fullName evidence="3">Uncharacterized protein</fullName>
    </submittedName>
</protein>
<organism evidence="3 4">
    <name type="scientific">Teladorsagia circumcincta</name>
    <name type="common">Brown stomach worm</name>
    <name type="synonym">Ostertagia circumcincta</name>
    <dbReference type="NCBI Taxonomy" id="45464"/>
    <lineage>
        <taxon>Eukaryota</taxon>
        <taxon>Metazoa</taxon>
        <taxon>Ecdysozoa</taxon>
        <taxon>Nematoda</taxon>
        <taxon>Chromadorea</taxon>
        <taxon>Rhabditida</taxon>
        <taxon>Rhabditina</taxon>
        <taxon>Rhabditomorpha</taxon>
        <taxon>Strongyloidea</taxon>
        <taxon>Trichostrongylidae</taxon>
        <taxon>Teladorsagia</taxon>
    </lineage>
</organism>
<dbReference type="OrthoDB" id="5870528at2759"/>
<keyword evidence="2" id="KW-0812">Transmembrane</keyword>
<dbReference type="EMBL" id="KZ345163">
    <property type="protein sequence ID" value="PIO75225.1"/>
    <property type="molecule type" value="Genomic_DNA"/>
</dbReference>
<keyword evidence="2" id="KW-1133">Transmembrane helix</keyword>
<feature type="compositionally biased region" description="Basic and acidic residues" evidence="1">
    <location>
        <begin position="272"/>
        <end position="285"/>
    </location>
</feature>
<name>A0A2G9UYB4_TELCI</name>
<reference evidence="3 4" key="1">
    <citation type="submission" date="2015-09" db="EMBL/GenBank/DDBJ databases">
        <title>Draft genome of the parasitic nematode Teladorsagia circumcincta isolate WARC Sus (inbred).</title>
        <authorList>
            <person name="Mitreva M."/>
        </authorList>
    </citation>
    <scope>NUCLEOTIDE SEQUENCE [LARGE SCALE GENOMIC DNA]</scope>
    <source>
        <strain evidence="3 4">S</strain>
    </source>
</reference>
<dbReference type="Proteomes" id="UP000230423">
    <property type="component" value="Unassembled WGS sequence"/>
</dbReference>
<sequence>MNRCNPKRLGPKRNKVECGANETSQAQQSVDLERLYIQEKEFVPSDQWREDCTGAVHKAPQSICLLFYGILTDTSCLLLPHILIQAILLLFSVGYFCFYAVSYFYGDLYKQSRPFKGIEEERRRRGSAFDRCSERVRLAKEKGVYSAPTLDATVQKKPEDGAESTVTLQKQPKKVAHVQWSTQNPSLAQVDETTTTPRSLEWATGKPITQSGSVDESRGQSPSRPSQQRRRSDTSRKNRAAPGASTQPLTSQTSMQTPIALSEMPSTSRAVPSERRSSRSDRRESSSPSPTRLTSERTGRRTRYSEPNANLATRKRNPRPPLQKFKSYEADDPNASPTSAIPPLLSQEAARRTIFTHQKSLNHCNTALINNQQVWKDVLKKEAVIAKWVFCMCDDDNFQL</sequence>
<proteinExistence type="predicted"/>
<feature type="compositionally biased region" description="Polar residues" evidence="1">
    <location>
        <begin position="244"/>
        <end position="270"/>
    </location>
</feature>
<feature type="region of interest" description="Disordered" evidence="1">
    <location>
        <begin position="150"/>
        <end position="342"/>
    </location>
</feature>
<keyword evidence="4" id="KW-1185">Reference proteome</keyword>
<evidence type="ECO:0000313" key="3">
    <source>
        <dbReference type="EMBL" id="PIO75225.1"/>
    </source>
</evidence>
<accession>A0A2G9UYB4</accession>
<keyword evidence="2" id="KW-0472">Membrane</keyword>
<feature type="transmembrane region" description="Helical" evidence="2">
    <location>
        <begin position="82"/>
        <end position="106"/>
    </location>
</feature>
<gene>
    <name evidence="3" type="ORF">TELCIR_02735</name>
</gene>
<dbReference type="AlphaFoldDB" id="A0A2G9UYB4"/>
<evidence type="ECO:0000256" key="1">
    <source>
        <dbReference type="SAM" id="MobiDB-lite"/>
    </source>
</evidence>
<feature type="compositionally biased region" description="Polar residues" evidence="1">
    <location>
        <begin position="179"/>
        <end position="198"/>
    </location>
</feature>
<evidence type="ECO:0000256" key="2">
    <source>
        <dbReference type="SAM" id="Phobius"/>
    </source>
</evidence>
<evidence type="ECO:0000313" key="4">
    <source>
        <dbReference type="Proteomes" id="UP000230423"/>
    </source>
</evidence>